<dbReference type="EMBL" id="JARJCN010000112">
    <property type="protein sequence ID" value="KAJ7073499.1"/>
    <property type="molecule type" value="Genomic_DNA"/>
</dbReference>
<dbReference type="InterPro" id="IPR004166">
    <property type="entry name" value="a-kinase_dom"/>
</dbReference>
<feature type="domain" description="Alpha-type protein kinase" evidence="5">
    <location>
        <begin position="1"/>
        <end position="214"/>
    </location>
</feature>
<dbReference type="InterPro" id="IPR011009">
    <property type="entry name" value="Kinase-like_dom_sf"/>
</dbReference>
<keyword evidence="2" id="KW-0808">Transferase</keyword>
<feature type="compositionally biased region" description="Basic residues" evidence="4">
    <location>
        <begin position="221"/>
        <end position="242"/>
    </location>
</feature>
<accession>A0AAD6ULK8</accession>
<dbReference type="Pfam" id="PF02816">
    <property type="entry name" value="Alpha_kinase"/>
    <property type="match status" value="1"/>
</dbReference>
<dbReference type="PROSITE" id="PS51158">
    <property type="entry name" value="ALPHA_KINASE"/>
    <property type="match status" value="1"/>
</dbReference>
<evidence type="ECO:0000256" key="2">
    <source>
        <dbReference type="ARBA" id="ARBA00022679"/>
    </source>
</evidence>
<evidence type="ECO:0000256" key="3">
    <source>
        <dbReference type="ARBA" id="ARBA00022777"/>
    </source>
</evidence>
<dbReference type="Gene3D" id="3.20.200.10">
    <property type="entry name" value="MHCK/EF2 kinase"/>
    <property type="match status" value="1"/>
</dbReference>
<dbReference type="GO" id="GO:0004674">
    <property type="term" value="F:protein serine/threonine kinase activity"/>
    <property type="evidence" value="ECO:0007669"/>
    <property type="project" value="UniProtKB-KW"/>
</dbReference>
<dbReference type="AlphaFoldDB" id="A0AAD6ULK8"/>
<evidence type="ECO:0000256" key="1">
    <source>
        <dbReference type="ARBA" id="ARBA00022527"/>
    </source>
</evidence>
<evidence type="ECO:0000259" key="5">
    <source>
        <dbReference type="PROSITE" id="PS51158"/>
    </source>
</evidence>
<keyword evidence="1" id="KW-0723">Serine/threonine-protein kinase</keyword>
<keyword evidence="8" id="KW-1185">Reference proteome</keyword>
<dbReference type="GO" id="GO:0005524">
    <property type="term" value="F:ATP binding"/>
    <property type="evidence" value="ECO:0007669"/>
    <property type="project" value="InterPro"/>
</dbReference>
<keyword evidence="3 7" id="KW-0418">Kinase</keyword>
<dbReference type="CDD" id="cd04515">
    <property type="entry name" value="Alpha_kinase"/>
    <property type="match status" value="1"/>
</dbReference>
<feature type="region of interest" description="Disordered" evidence="4">
    <location>
        <begin position="218"/>
        <end position="258"/>
    </location>
</feature>
<gene>
    <name evidence="7" type="ORF">B0H15DRAFT_769831</name>
    <name evidence="6" type="ORF">B0H15DRAFT_792781</name>
</gene>
<proteinExistence type="predicted"/>
<organism evidence="7 8">
    <name type="scientific">Mycena belliarum</name>
    <dbReference type="NCBI Taxonomy" id="1033014"/>
    <lineage>
        <taxon>Eukaryota</taxon>
        <taxon>Fungi</taxon>
        <taxon>Dikarya</taxon>
        <taxon>Basidiomycota</taxon>
        <taxon>Agaricomycotina</taxon>
        <taxon>Agaricomycetes</taxon>
        <taxon>Agaricomycetidae</taxon>
        <taxon>Agaricales</taxon>
        <taxon>Marasmiineae</taxon>
        <taxon>Mycenaceae</taxon>
        <taxon>Mycena</taxon>
    </lineage>
</organism>
<sequence>MLLNGVPYVAKRFFEIGNGRDIVSIDENTAQLTNEMSRLAQGQWFLDKFYERAEETETQVSSDFTFSTGILAQETIGEREPSAASAVTLQDFLESTSRSPSSAITWLLEPLRASTIERWSGTLDHPMHADKPGKTMDAFMHFSYIYSQRSRLFADLQSQSASGNRASILFDVMTHTVAQDSGVGDHGLTGITAVLAGHICDTMCEGLEMGEENLILATDGKKKKAGEKCKGTKGKGTGKSRGKQQDRVESSDEAETSE</sequence>
<comment type="caution">
    <text evidence="7">The sequence shown here is derived from an EMBL/GenBank/DDBJ whole genome shotgun (WGS) entry which is preliminary data.</text>
</comment>
<reference evidence="7" key="1">
    <citation type="submission" date="2023-03" db="EMBL/GenBank/DDBJ databases">
        <title>Massive genome expansion in bonnet fungi (Mycena s.s.) driven by repeated elements and novel gene families across ecological guilds.</title>
        <authorList>
            <consortium name="Lawrence Berkeley National Laboratory"/>
            <person name="Harder C.B."/>
            <person name="Miyauchi S."/>
            <person name="Viragh M."/>
            <person name="Kuo A."/>
            <person name="Thoen E."/>
            <person name="Andreopoulos B."/>
            <person name="Lu D."/>
            <person name="Skrede I."/>
            <person name="Drula E."/>
            <person name="Henrissat B."/>
            <person name="Morin E."/>
            <person name="Kohler A."/>
            <person name="Barry K."/>
            <person name="LaButti K."/>
            <person name="Morin E."/>
            <person name="Salamov A."/>
            <person name="Lipzen A."/>
            <person name="Mereny Z."/>
            <person name="Hegedus B."/>
            <person name="Baldrian P."/>
            <person name="Stursova M."/>
            <person name="Weitz H."/>
            <person name="Taylor A."/>
            <person name="Grigoriev I.V."/>
            <person name="Nagy L.G."/>
            <person name="Martin F."/>
            <person name="Kauserud H."/>
        </authorList>
    </citation>
    <scope>NUCLEOTIDE SEQUENCE</scope>
    <source>
        <strain evidence="7">CBHHK173m</strain>
    </source>
</reference>
<protein>
    <submittedName>
        <fullName evidence="7">Kinase-like domain-containing protein</fullName>
    </submittedName>
</protein>
<evidence type="ECO:0000313" key="8">
    <source>
        <dbReference type="Proteomes" id="UP001222325"/>
    </source>
</evidence>
<evidence type="ECO:0000313" key="6">
    <source>
        <dbReference type="EMBL" id="KAJ7073499.1"/>
    </source>
</evidence>
<evidence type="ECO:0000256" key="4">
    <source>
        <dbReference type="SAM" id="MobiDB-lite"/>
    </source>
</evidence>
<dbReference type="Proteomes" id="UP001222325">
    <property type="component" value="Unassembled WGS sequence"/>
</dbReference>
<evidence type="ECO:0000313" key="7">
    <source>
        <dbReference type="EMBL" id="KAJ7100836.1"/>
    </source>
</evidence>
<name>A0AAD6ULK8_9AGAR</name>
<dbReference type="EMBL" id="JARJCN010000005">
    <property type="protein sequence ID" value="KAJ7100836.1"/>
    <property type="molecule type" value="Genomic_DNA"/>
</dbReference>
<dbReference type="SUPFAM" id="SSF56112">
    <property type="entry name" value="Protein kinase-like (PK-like)"/>
    <property type="match status" value="1"/>
</dbReference>